<protein>
    <recommendedName>
        <fullName evidence="1">N-acetyltransferase domain-containing protein</fullName>
    </recommendedName>
</protein>
<evidence type="ECO:0000259" key="1">
    <source>
        <dbReference type="Pfam" id="PF13302"/>
    </source>
</evidence>
<dbReference type="GO" id="GO:0016747">
    <property type="term" value="F:acyltransferase activity, transferring groups other than amino-acyl groups"/>
    <property type="evidence" value="ECO:0007669"/>
    <property type="project" value="InterPro"/>
</dbReference>
<evidence type="ECO:0000313" key="3">
    <source>
        <dbReference type="Proteomes" id="UP000004483"/>
    </source>
</evidence>
<gene>
    <name evidence="2" type="ORF">HMPREF0549_1365</name>
</gene>
<accession>C2EV79</accession>
<dbReference type="SUPFAM" id="SSF55729">
    <property type="entry name" value="Acyl-CoA N-acyltransferases (Nat)"/>
    <property type="match status" value="1"/>
</dbReference>
<proteinExistence type="predicted"/>
<feature type="domain" description="N-acetyltransferase" evidence="1">
    <location>
        <begin position="58"/>
        <end position="147"/>
    </location>
</feature>
<dbReference type="PANTHER" id="PTHR43792">
    <property type="entry name" value="GNAT FAMILY, PUTATIVE (AFU_ORTHOLOGUE AFUA_3G00765)-RELATED-RELATED"/>
    <property type="match status" value="1"/>
</dbReference>
<dbReference type="PATRIC" id="fig|1423814.6.peg.1109"/>
<sequence length="166" mass="18707">MDGLLMKIKTKRLIVERVHRQNVIELTPLLKYQSLFQQAGLVTVGKVDLVTLGMLAQTECVLQIRERGEQGLLGLIILLHSYDKTGAILPKQYEVGYLLLPRKQHQGYMTEALSAVCDQLNRSQITVTAEVRSDNASSIGVLSRCNFIRITINPGMIELWKRQDMG</sequence>
<evidence type="ECO:0000313" key="2">
    <source>
        <dbReference type="EMBL" id="EEJ40152.1"/>
    </source>
</evidence>
<reference evidence="2 3" key="1">
    <citation type="submission" date="2009-01" db="EMBL/GenBank/DDBJ databases">
        <authorList>
            <person name="Qin X."/>
            <person name="Bachman B."/>
            <person name="Battles P."/>
            <person name="Bell A."/>
            <person name="Bess C."/>
            <person name="Bickham C."/>
            <person name="Chaboub L."/>
            <person name="Chen D."/>
            <person name="Coyle M."/>
            <person name="Deiros D.R."/>
            <person name="Dinh H."/>
            <person name="Forbes L."/>
            <person name="Fowler G."/>
            <person name="Francisco L."/>
            <person name="Fu Q."/>
            <person name="Gubbala S."/>
            <person name="Hale W."/>
            <person name="Han Y."/>
            <person name="Hemphill L."/>
            <person name="Highlander S.K."/>
            <person name="Hirani K."/>
            <person name="Hogues M."/>
            <person name="Jackson L."/>
            <person name="Jakkamsetti A."/>
            <person name="Javaid M."/>
            <person name="Jiang H."/>
            <person name="Korchina V."/>
            <person name="Kovar C."/>
            <person name="Lara F."/>
            <person name="Lee S."/>
            <person name="Mata R."/>
            <person name="Mathew T."/>
            <person name="Moen C."/>
            <person name="Morales K."/>
            <person name="Munidasa M."/>
            <person name="Nazareth L."/>
            <person name="Ngo R."/>
            <person name="Nguyen L."/>
            <person name="Okwuonu G."/>
            <person name="Ongeri F."/>
            <person name="Patil S."/>
            <person name="Petrosino J."/>
            <person name="Pham C."/>
            <person name="Pham P."/>
            <person name="Pu L.-L."/>
            <person name="Puazo M."/>
            <person name="Raj R."/>
            <person name="Reid J."/>
            <person name="Rouhana J."/>
            <person name="Saada N."/>
            <person name="Shang Y."/>
            <person name="Simmons D."/>
            <person name="Thornton R."/>
            <person name="Warren J."/>
            <person name="Weissenberger G."/>
            <person name="Zhang J."/>
            <person name="Zhang L."/>
            <person name="Zhou C."/>
            <person name="Zhu D."/>
            <person name="Muzny D."/>
            <person name="Worley K."/>
            <person name="Gibbs R."/>
        </authorList>
    </citation>
    <scope>NUCLEOTIDE SEQUENCE [LARGE SCALE GENOMIC DNA]</scope>
    <source>
        <strain evidence="2 3">ATCC 49540</strain>
    </source>
</reference>
<dbReference type="InterPro" id="IPR000182">
    <property type="entry name" value="GNAT_dom"/>
</dbReference>
<dbReference type="Proteomes" id="UP000004483">
    <property type="component" value="Unassembled WGS sequence"/>
</dbReference>
<dbReference type="STRING" id="1423814.HMPREF0549_1365"/>
<organism evidence="2 3">
    <name type="scientific">Limosilactobacillus vaginalis DSM 5837 = ATCC 49540</name>
    <dbReference type="NCBI Taxonomy" id="1423814"/>
    <lineage>
        <taxon>Bacteria</taxon>
        <taxon>Bacillati</taxon>
        <taxon>Bacillota</taxon>
        <taxon>Bacilli</taxon>
        <taxon>Lactobacillales</taxon>
        <taxon>Lactobacillaceae</taxon>
        <taxon>Limosilactobacillus</taxon>
    </lineage>
</organism>
<dbReference type="EMBL" id="ACGV01000146">
    <property type="protein sequence ID" value="EEJ40152.1"/>
    <property type="molecule type" value="Genomic_DNA"/>
</dbReference>
<comment type="caution">
    <text evidence="2">The sequence shown here is derived from an EMBL/GenBank/DDBJ whole genome shotgun (WGS) entry which is preliminary data.</text>
</comment>
<dbReference type="InterPro" id="IPR051531">
    <property type="entry name" value="N-acetyltransferase"/>
</dbReference>
<name>C2EV79_9LACO</name>
<dbReference type="InterPro" id="IPR016181">
    <property type="entry name" value="Acyl_CoA_acyltransferase"/>
</dbReference>
<dbReference type="PANTHER" id="PTHR43792:SF1">
    <property type="entry name" value="N-ACETYLTRANSFERASE DOMAIN-CONTAINING PROTEIN"/>
    <property type="match status" value="1"/>
</dbReference>
<dbReference type="HOGENOM" id="CLU_1600638_0_0_9"/>
<dbReference type="Gene3D" id="3.40.630.30">
    <property type="match status" value="1"/>
</dbReference>
<dbReference type="Pfam" id="PF13302">
    <property type="entry name" value="Acetyltransf_3"/>
    <property type="match status" value="1"/>
</dbReference>
<dbReference type="AlphaFoldDB" id="C2EV79"/>
<dbReference type="eggNOG" id="COG1670">
    <property type="taxonomic scope" value="Bacteria"/>
</dbReference>